<name>A0A132PQR9_9MYCO</name>
<evidence type="ECO:0000313" key="2">
    <source>
        <dbReference type="Proteomes" id="UP000070612"/>
    </source>
</evidence>
<comment type="caution">
    <text evidence="1">The sequence shown here is derived from an EMBL/GenBank/DDBJ whole genome shotgun (WGS) entry which is preliminary data.</text>
</comment>
<dbReference type="AlphaFoldDB" id="A0A132PQR9"/>
<reference evidence="1 2" key="1">
    <citation type="submission" date="2015-07" db="EMBL/GenBank/DDBJ databases">
        <title>A draft genome sequence of Mycobacterium wolinskyi.</title>
        <authorList>
            <person name="de Man T.J."/>
            <person name="Perry K.A."/>
            <person name="Coulliette A.D."/>
            <person name="Jensen B."/>
            <person name="Toney N.C."/>
            <person name="Limbago B.M."/>
            <person name="Noble-Wang J."/>
        </authorList>
    </citation>
    <scope>NUCLEOTIDE SEQUENCE [LARGE SCALE GENOMIC DNA]</scope>
    <source>
        <strain evidence="1 2">CDC_01</strain>
    </source>
</reference>
<organism evidence="1 2">
    <name type="scientific">Mycolicibacterium wolinskyi</name>
    <dbReference type="NCBI Taxonomy" id="59750"/>
    <lineage>
        <taxon>Bacteria</taxon>
        <taxon>Bacillati</taxon>
        <taxon>Actinomycetota</taxon>
        <taxon>Actinomycetes</taxon>
        <taxon>Mycobacteriales</taxon>
        <taxon>Mycobacteriaceae</taxon>
        <taxon>Mycolicibacterium</taxon>
    </lineage>
</organism>
<dbReference type="PATRIC" id="fig|59750.3.peg.5526"/>
<dbReference type="Proteomes" id="UP000070612">
    <property type="component" value="Unassembled WGS sequence"/>
</dbReference>
<gene>
    <name evidence="1" type="ORF">AFM11_08380</name>
</gene>
<dbReference type="EMBL" id="LGTW01000004">
    <property type="protein sequence ID" value="KWX24681.1"/>
    <property type="molecule type" value="Genomic_DNA"/>
</dbReference>
<proteinExistence type="predicted"/>
<protein>
    <submittedName>
        <fullName evidence="1">Uncharacterized protein</fullName>
    </submittedName>
</protein>
<keyword evidence="2" id="KW-1185">Reference proteome</keyword>
<evidence type="ECO:0000313" key="1">
    <source>
        <dbReference type="EMBL" id="KWX24681.1"/>
    </source>
</evidence>
<sequence length="59" mass="6727">MRRQRQPRPGDRVRVQFGPRIIEGTVLRVRGDYMTISVAADDADESIDRFVRTDALVPA</sequence>
<accession>A0A132PQR9</accession>